<sequence length="131" mass="14140">MAVRYILSCLTDTKVPNFLATEKKKEIIRTIHRDYQIAMDLEAELKKKKISSAPIVRAVPPKFQVKPAPIITTDMNQGQSAGITTSLGAAQGVFAPHVLTTSQNLRMSMSGIAKTSKAPPKMLPKGAGLPP</sequence>
<protein>
    <submittedName>
        <fullName evidence="2">Uncharacterized protein</fullName>
    </submittedName>
</protein>
<keyword evidence="1" id="KW-1185">Reference proteome</keyword>
<dbReference type="WBParaSite" id="nRc.2.0.1.t38532-RA">
    <property type="protein sequence ID" value="nRc.2.0.1.t38532-RA"/>
    <property type="gene ID" value="nRc.2.0.1.g38532"/>
</dbReference>
<evidence type="ECO:0000313" key="2">
    <source>
        <dbReference type="WBParaSite" id="nRc.2.0.1.t38532-RA"/>
    </source>
</evidence>
<reference evidence="2" key="1">
    <citation type="submission" date="2022-11" db="UniProtKB">
        <authorList>
            <consortium name="WormBaseParasite"/>
        </authorList>
    </citation>
    <scope>IDENTIFICATION</scope>
</reference>
<proteinExistence type="predicted"/>
<dbReference type="Proteomes" id="UP000887565">
    <property type="component" value="Unplaced"/>
</dbReference>
<accession>A0A915KKI7</accession>
<dbReference type="AlphaFoldDB" id="A0A915KKI7"/>
<name>A0A915KKI7_ROMCU</name>
<organism evidence="1 2">
    <name type="scientific">Romanomermis culicivorax</name>
    <name type="common">Nematode worm</name>
    <dbReference type="NCBI Taxonomy" id="13658"/>
    <lineage>
        <taxon>Eukaryota</taxon>
        <taxon>Metazoa</taxon>
        <taxon>Ecdysozoa</taxon>
        <taxon>Nematoda</taxon>
        <taxon>Enoplea</taxon>
        <taxon>Dorylaimia</taxon>
        <taxon>Mermithida</taxon>
        <taxon>Mermithoidea</taxon>
        <taxon>Mermithidae</taxon>
        <taxon>Romanomermis</taxon>
    </lineage>
</organism>
<evidence type="ECO:0000313" key="1">
    <source>
        <dbReference type="Proteomes" id="UP000887565"/>
    </source>
</evidence>